<feature type="transmembrane region" description="Helical" evidence="7">
    <location>
        <begin position="449"/>
        <end position="471"/>
    </location>
</feature>
<comment type="subcellular location">
    <subcellularLocation>
        <location evidence="1">Membrane</location>
        <topology evidence="1">Multi-pass membrane protein</topology>
    </subcellularLocation>
</comment>
<feature type="transmembrane region" description="Helical" evidence="7">
    <location>
        <begin position="121"/>
        <end position="138"/>
    </location>
</feature>
<feature type="transmembrane region" description="Helical" evidence="7">
    <location>
        <begin position="354"/>
        <end position="373"/>
    </location>
</feature>
<proteinExistence type="inferred from homology"/>
<dbReference type="GeneID" id="8616477"/>
<reference evidence="9 10" key="1">
    <citation type="journal article" date="2005" name="Nature">
        <title>The genome of the social amoeba Dictyostelium discoideum.</title>
        <authorList>
            <consortium name="The Dictyostelium discoideum Sequencing Consortium"/>
            <person name="Eichinger L."/>
            <person name="Pachebat J.A."/>
            <person name="Glockner G."/>
            <person name="Rajandream M.A."/>
            <person name="Sucgang R."/>
            <person name="Berriman M."/>
            <person name="Song J."/>
            <person name="Olsen R."/>
            <person name="Szafranski K."/>
            <person name="Xu Q."/>
            <person name="Tunggal B."/>
            <person name="Kummerfeld S."/>
            <person name="Madera M."/>
            <person name="Konfortov B.A."/>
            <person name="Rivero F."/>
            <person name="Bankier A.T."/>
            <person name="Lehmann R."/>
            <person name="Hamlin N."/>
            <person name="Davies R."/>
            <person name="Gaudet P."/>
            <person name="Fey P."/>
            <person name="Pilcher K."/>
            <person name="Chen G."/>
            <person name="Saunders D."/>
            <person name="Sodergren E."/>
            <person name="Davis P."/>
            <person name="Kerhornou A."/>
            <person name="Nie X."/>
            <person name="Hall N."/>
            <person name="Anjard C."/>
            <person name="Hemphill L."/>
            <person name="Bason N."/>
            <person name="Farbrother P."/>
            <person name="Desany B."/>
            <person name="Just E."/>
            <person name="Morio T."/>
            <person name="Rost R."/>
            <person name="Churcher C."/>
            <person name="Cooper J."/>
            <person name="Haydock S."/>
            <person name="van Driessche N."/>
            <person name="Cronin A."/>
            <person name="Goodhead I."/>
            <person name="Muzny D."/>
            <person name="Mourier T."/>
            <person name="Pain A."/>
            <person name="Lu M."/>
            <person name="Harper D."/>
            <person name="Lindsay R."/>
            <person name="Hauser H."/>
            <person name="James K."/>
            <person name="Quiles M."/>
            <person name="Madan Babu M."/>
            <person name="Saito T."/>
            <person name="Buchrieser C."/>
            <person name="Wardroper A."/>
            <person name="Felder M."/>
            <person name="Thangavelu M."/>
            <person name="Johnson D."/>
            <person name="Knights A."/>
            <person name="Loulseged H."/>
            <person name="Mungall K."/>
            <person name="Oliver K."/>
            <person name="Price C."/>
            <person name="Quail M.A."/>
            <person name="Urushihara H."/>
            <person name="Hernandez J."/>
            <person name="Rabbinowitsch E."/>
            <person name="Steffen D."/>
            <person name="Sanders M."/>
            <person name="Ma J."/>
            <person name="Kohara Y."/>
            <person name="Sharp S."/>
            <person name="Simmonds M."/>
            <person name="Spiegler S."/>
            <person name="Tivey A."/>
            <person name="Sugano S."/>
            <person name="White B."/>
            <person name="Walker D."/>
            <person name="Woodward J."/>
            <person name="Winckler T."/>
            <person name="Tanaka Y."/>
            <person name="Shaulsky G."/>
            <person name="Schleicher M."/>
            <person name="Weinstock G."/>
            <person name="Rosenthal A."/>
            <person name="Cox E.C."/>
            <person name="Chisholm R.L."/>
            <person name="Gibbs R."/>
            <person name="Loomis W.F."/>
            <person name="Platzer M."/>
            <person name="Kay R.R."/>
            <person name="Williams J."/>
            <person name="Dear P.H."/>
            <person name="Noegel A.A."/>
            <person name="Barrell B."/>
            <person name="Kuspa A."/>
        </authorList>
    </citation>
    <scope>NUCLEOTIDE SEQUENCE [LARGE SCALE GENOMIC DNA]</scope>
    <source>
        <strain evidence="9 10">AX4</strain>
    </source>
</reference>
<evidence type="ECO:0000313" key="9">
    <source>
        <dbReference type="EMBL" id="EAL73568.1"/>
    </source>
</evidence>
<dbReference type="InterPro" id="IPR024989">
    <property type="entry name" value="MFS_assoc_dom"/>
</dbReference>
<dbReference type="InterPro" id="IPR051717">
    <property type="entry name" value="MFS_MFSD6"/>
</dbReference>
<protein>
    <recommendedName>
        <fullName evidence="8">Major facilitator superfamily associated domain-containing protein</fullName>
    </recommendedName>
</protein>
<dbReference type="Proteomes" id="UP000002195">
    <property type="component" value="Unassembled WGS sequence"/>
</dbReference>
<feature type="transmembrane region" description="Helical" evidence="7">
    <location>
        <begin position="90"/>
        <end position="109"/>
    </location>
</feature>
<dbReference type="PhylomeDB" id="Q55F73"/>
<evidence type="ECO:0000256" key="6">
    <source>
        <dbReference type="SAM" id="Coils"/>
    </source>
</evidence>
<feature type="transmembrane region" description="Helical" evidence="7">
    <location>
        <begin position="211"/>
        <end position="230"/>
    </location>
</feature>
<keyword evidence="4 7" id="KW-1133">Transmembrane helix</keyword>
<dbReference type="InterPro" id="IPR036259">
    <property type="entry name" value="MFS_trans_sf"/>
</dbReference>
<dbReference type="SMR" id="Q55F73"/>
<evidence type="ECO:0000259" key="8">
    <source>
        <dbReference type="Pfam" id="PF12832"/>
    </source>
</evidence>
<comment type="caution">
    <text evidence="9">The sequence shown here is derived from an EMBL/GenBank/DDBJ whole genome shotgun (WGS) entry which is preliminary data.</text>
</comment>
<evidence type="ECO:0000256" key="2">
    <source>
        <dbReference type="ARBA" id="ARBA00005241"/>
    </source>
</evidence>
<feature type="transmembrane region" description="Helical" evidence="7">
    <location>
        <begin position="408"/>
        <end position="428"/>
    </location>
</feature>
<evidence type="ECO:0000256" key="7">
    <source>
        <dbReference type="SAM" id="Phobius"/>
    </source>
</evidence>
<dbReference type="EMBL" id="AAFI02000003">
    <property type="protein sequence ID" value="EAL73568.1"/>
    <property type="molecule type" value="Genomic_DNA"/>
</dbReference>
<keyword evidence="5 7" id="KW-0472">Membrane</keyword>
<accession>Q55F73</accession>
<dbReference type="eggNOG" id="KOG3762">
    <property type="taxonomic scope" value="Eukaryota"/>
</dbReference>
<keyword evidence="10" id="KW-1185">Reference proteome</keyword>
<keyword evidence="3 7" id="KW-0812">Transmembrane</keyword>
<organism evidence="9 10">
    <name type="scientific">Dictyostelium discoideum</name>
    <name type="common">Social amoeba</name>
    <dbReference type="NCBI Taxonomy" id="44689"/>
    <lineage>
        <taxon>Eukaryota</taxon>
        <taxon>Amoebozoa</taxon>
        <taxon>Evosea</taxon>
        <taxon>Eumycetozoa</taxon>
        <taxon>Dictyostelia</taxon>
        <taxon>Dictyosteliales</taxon>
        <taxon>Dictyosteliaceae</taxon>
        <taxon>Dictyostelium</taxon>
    </lineage>
</organism>
<dbReference type="FunCoup" id="Q55F73">
    <property type="interactions" value="12"/>
</dbReference>
<dbReference type="InParanoid" id="Q55F73"/>
<evidence type="ECO:0000256" key="3">
    <source>
        <dbReference type="ARBA" id="ARBA00022692"/>
    </source>
</evidence>
<name>Q55F73_DICDI</name>
<dbReference type="PANTHER" id="PTHR16172:SF41">
    <property type="entry name" value="MAJOR FACILITATOR SUPERFAMILY DOMAIN-CONTAINING PROTEIN 6-LIKE"/>
    <property type="match status" value="1"/>
</dbReference>
<dbReference type="HOGENOM" id="CLU_464976_0_0_1"/>
<dbReference type="VEuPathDB" id="AmoebaDB:DDB_G0268230"/>
<dbReference type="GO" id="GO:0016020">
    <property type="term" value="C:membrane"/>
    <property type="evidence" value="ECO:0000318"/>
    <property type="project" value="GO_Central"/>
</dbReference>
<dbReference type="RefSeq" id="XP_647660.1">
    <property type="nucleotide sequence ID" value="XM_642568.1"/>
</dbReference>
<comment type="similarity">
    <text evidence="2">Belongs to the major facilitator superfamily. MFSD6 family.</text>
</comment>
<dbReference type="Pfam" id="PF12832">
    <property type="entry name" value="MFS_1_like"/>
    <property type="match status" value="1"/>
</dbReference>
<evidence type="ECO:0000313" key="10">
    <source>
        <dbReference type="Proteomes" id="UP000002195"/>
    </source>
</evidence>
<evidence type="ECO:0000256" key="5">
    <source>
        <dbReference type="ARBA" id="ARBA00023136"/>
    </source>
</evidence>
<feature type="transmembrane region" description="Helical" evidence="7">
    <location>
        <begin position="385"/>
        <end position="402"/>
    </location>
</feature>
<dbReference type="PaxDb" id="44689-DDB0189880"/>
<feature type="transmembrane region" description="Helical" evidence="7">
    <location>
        <begin position="144"/>
        <end position="164"/>
    </location>
</feature>
<feature type="coiled-coil region" evidence="6">
    <location>
        <begin position="507"/>
        <end position="571"/>
    </location>
</feature>
<feature type="transmembrane region" description="Helical" evidence="7">
    <location>
        <begin position="52"/>
        <end position="70"/>
    </location>
</feature>
<evidence type="ECO:0000256" key="1">
    <source>
        <dbReference type="ARBA" id="ARBA00004141"/>
    </source>
</evidence>
<feature type="transmembrane region" description="Helical" evidence="7">
    <location>
        <begin position="185"/>
        <end position="205"/>
    </location>
</feature>
<dbReference type="Gene3D" id="1.20.1250.20">
    <property type="entry name" value="MFS general substrate transporter like domains"/>
    <property type="match status" value="2"/>
</dbReference>
<dbReference type="OMA" id="ANQHNPF"/>
<feature type="transmembrane region" description="Helical" evidence="7">
    <location>
        <begin position="317"/>
        <end position="342"/>
    </location>
</feature>
<feature type="domain" description="Major facilitator superfamily associated" evidence="8">
    <location>
        <begin position="60"/>
        <end position="482"/>
    </location>
</feature>
<sequence>MNINNNGNDIKNNNNNNNSNKFSISKYNFDEKFENFFIKITNGGRDEYGKPMFFTPMVPKVLYFLLFYLFGTQRPFVPIYFREIGVNPEMLGIILLFPPLISFIFSPIWSGIADSKNAHKFIFLLMTFGTGFCFFLLNFVENHIIATIVVLVNAIFWAPIIPLADSTCYKILGTQFKELYGKQRMYGSIGFSISAILTGTLINYYDTVNVAWINYPIGSTLLFIFTLFFFNTKQISNQFEILNSKSDEQDDDDQDDEIKNNYIETEGKQEVQVQDVVGVVVVDDVDDGDGDGLIEKENKMKISFLKGVLILLSNPKIAIILFNCIIIASGMSVCNNYLALIITDVRYFNSSTSLVGFASILNVTFEIAFFYFGKQLLMKIGIFKLIILAHCALITRVVAYSILLRLNANGWCIVPIELLHGIVFASCWNSGSSIINANSPAGLEATGQSLFFGVYMGFGTSLGALLGGLLLNSYGPITMFQFVAAIVTFGLLIFLIAEFLLYSKEPLKNKKLLKQKEEIELKEQQQKQSESKEKEKEKEEVELNLQFNQILKDELEKNKELIEDEAKYNNLIINNVNDEIIHSSTLL</sequence>
<dbReference type="PANTHER" id="PTHR16172">
    <property type="entry name" value="MAJOR FACILITATOR SUPERFAMILY DOMAIN-CONTAINING PROTEIN 6-LIKE"/>
    <property type="match status" value="1"/>
</dbReference>
<dbReference type="dictyBase" id="DDB_G0268230"/>
<dbReference type="SUPFAM" id="SSF103473">
    <property type="entry name" value="MFS general substrate transporter"/>
    <property type="match status" value="1"/>
</dbReference>
<keyword evidence="6" id="KW-0175">Coiled coil</keyword>
<dbReference type="KEGG" id="ddi:DDB_G0268230"/>
<evidence type="ECO:0000256" key="4">
    <source>
        <dbReference type="ARBA" id="ARBA00022989"/>
    </source>
</evidence>
<feature type="transmembrane region" description="Helical" evidence="7">
    <location>
        <begin position="477"/>
        <end position="502"/>
    </location>
</feature>
<gene>
    <name evidence="9" type="ORF">DDB_G0268230</name>
</gene>
<dbReference type="AlphaFoldDB" id="Q55F73"/>